<name>A0A173R6L0_9FIRM</name>
<dbReference type="SUPFAM" id="SSF53955">
    <property type="entry name" value="Lysozyme-like"/>
    <property type="match status" value="1"/>
</dbReference>
<dbReference type="PANTHER" id="PTHR37423">
    <property type="entry name" value="SOLUBLE LYTIC MUREIN TRANSGLYCOSYLASE-RELATED"/>
    <property type="match status" value="1"/>
</dbReference>
<dbReference type="EMBL" id="CYXN01000001">
    <property type="protein sequence ID" value="CUM73435.1"/>
    <property type="molecule type" value="Genomic_DNA"/>
</dbReference>
<dbReference type="Proteomes" id="UP000095649">
    <property type="component" value="Unassembled WGS sequence"/>
</dbReference>
<sequence length="221" mass="25702">MNEQNFEKAYDPIAARERRAAREKLHRRKQQRRRRMVRQLVALCLAVVLTVCVVPPLCNRAERLLYPRKYEQLVEKWAATYELDPLLVYAFIRTESGFDPQATSSVDARGLMQMTEETFLWLRSKIAPDEPLTFADLYSPDTAIRFGCYYLHLCMVRYKGDVSTAAAAYHSGWGTVDQLLQMEEHSADGETLQGFPYNQMHHYVNKITACYQTYQRLYAGQ</sequence>
<dbReference type="AlphaFoldDB" id="A0A173R6L0"/>
<keyword evidence="1" id="KW-0812">Transmembrane</keyword>
<dbReference type="EC" id="4.2.2.-" evidence="3"/>
<dbReference type="Pfam" id="PF01464">
    <property type="entry name" value="SLT"/>
    <property type="match status" value="1"/>
</dbReference>
<organism evidence="3 4">
    <name type="scientific">Faecalibacterium prausnitzii</name>
    <dbReference type="NCBI Taxonomy" id="853"/>
    <lineage>
        <taxon>Bacteria</taxon>
        <taxon>Bacillati</taxon>
        <taxon>Bacillota</taxon>
        <taxon>Clostridia</taxon>
        <taxon>Eubacteriales</taxon>
        <taxon>Oscillospiraceae</taxon>
        <taxon>Faecalibacterium</taxon>
    </lineage>
</organism>
<evidence type="ECO:0000313" key="4">
    <source>
        <dbReference type="Proteomes" id="UP000095649"/>
    </source>
</evidence>
<feature type="domain" description="Transglycosylase SLT" evidence="2">
    <location>
        <begin position="73"/>
        <end position="184"/>
    </location>
</feature>
<keyword evidence="1" id="KW-1133">Transmembrane helix</keyword>
<reference evidence="3 4" key="1">
    <citation type="submission" date="2015-09" db="EMBL/GenBank/DDBJ databases">
        <authorList>
            <consortium name="Pathogen Informatics"/>
        </authorList>
    </citation>
    <scope>NUCLEOTIDE SEQUENCE [LARGE SCALE GENOMIC DNA]</scope>
    <source>
        <strain evidence="3 4">2789STDY5834970</strain>
    </source>
</reference>
<protein>
    <submittedName>
        <fullName evidence="3">Soluble lytic murein transglycosylase</fullName>
        <ecNumber evidence="3">4.2.2.-</ecNumber>
    </submittedName>
</protein>
<proteinExistence type="predicted"/>
<dbReference type="RefSeq" id="WP_055184665.1">
    <property type="nucleotide sequence ID" value="NZ_CYXN01000001.1"/>
</dbReference>
<keyword evidence="1" id="KW-0472">Membrane</keyword>
<dbReference type="OrthoDB" id="9815002at2"/>
<dbReference type="Gene3D" id="1.10.530.10">
    <property type="match status" value="1"/>
</dbReference>
<evidence type="ECO:0000259" key="2">
    <source>
        <dbReference type="Pfam" id="PF01464"/>
    </source>
</evidence>
<keyword evidence="3" id="KW-0456">Lyase</keyword>
<evidence type="ECO:0000256" key="1">
    <source>
        <dbReference type="SAM" id="Phobius"/>
    </source>
</evidence>
<feature type="transmembrane region" description="Helical" evidence="1">
    <location>
        <begin position="37"/>
        <end position="57"/>
    </location>
</feature>
<gene>
    <name evidence="3" type="primary">slt</name>
    <name evidence="3" type="ORF">ERS852582_00293</name>
</gene>
<evidence type="ECO:0000313" key="3">
    <source>
        <dbReference type="EMBL" id="CUM73435.1"/>
    </source>
</evidence>
<dbReference type="PANTHER" id="PTHR37423:SF2">
    <property type="entry name" value="MEMBRANE-BOUND LYTIC MUREIN TRANSGLYCOSYLASE C"/>
    <property type="match status" value="1"/>
</dbReference>
<dbReference type="CDD" id="cd16896">
    <property type="entry name" value="LT_Slt70-like"/>
    <property type="match status" value="1"/>
</dbReference>
<dbReference type="GO" id="GO:0016829">
    <property type="term" value="F:lyase activity"/>
    <property type="evidence" value="ECO:0007669"/>
    <property type="project" value="UniProtKB-KW"/>
</dbReference>
<dbReference type="InterPro" id="IPR008258">
    <property type="entry name" value="Transglycosylase_SLT_dom_1"/>
</dbReference>
<accession>A0A173R6L0</accession>
<dbReference type="InterPro" id="IPR023346">
    <property type="entry name" value="Lysozyme-like_dom_sf"/>
</dbReference>